<keyword evidence="3" id="KW-0995">Kinetochore</keyword>
<dbReference type="InterPro" id="IPR015661">
    <property type="entry name" value="Bub1/Mad3"/>
</dbReference>
<feature type="domain" description="Protein kinase" evidence="5">
    <location>
        <begin position="386"/>
        <end position="691"/>
    </location>
</feature>
<dbReference type="SUPFAM" id="SSF56112">
    <property type="entry name" value="Protein kinase-like (PK-like)"/>
    <property type="match status" value="2"/>
</dbReference>
<evidence type="ECO:0000259" key="5">
    <source>
        <dbReference type="PROSITE" id="PS50011"/>
    </source>
</evidence>
<evidence type="ECO:0000313" key="7">
    <source>
        <dbReference type="Proteomes" id="UP000245207"/>
    </source>
</evidence>
<dbReference type="GO" id="GO:0004672">
    <property type="term" value="F:protein kinase activity"/>
    <property type="evidence" value="ECO:0007669"/>
    <property type="project" value="InterPro"/>
</dbReference>
<comment type="subcellular location">
    <subcellularLocation>
        <location evidence="1">Chromosome</location>
        <location evidence="1">Centromere</location>
        <location evidence="1">Kinetochore</location>
    </subcellularLocation>
</comment>
<dbReference type="GO" id="GO:0005524">
    <property type="term" value="F:ATP binding"/>
    <property type="evidence" value="ECO:0007669"/>
    <property type="project" value="InterPro"/>
</dbReference>
<protein>
    <submittedName>
        <fullName evidence="6">ATP binding,protein serine/threonine kinase</fullName>
    </submittedName>
</protein>
<dbReference type="Gene3D" id="1.10.510.10">
    <property type="entry name" value="Transferase(Phosphotransferase) domain 1"/>
    <property type="match status" value="2"/>
</dbReference>
<dbReference type="PANTHER" id="PTHR14030">
    <property type="entry name" value="MITOTIC CHECKPOINT SERINE/THREONINE-PROTEIN KINASE BUB1"/>
    <property type="match status" value="1"/>
</dbReference>
<dbReference type="PANTHER" id="PTHR14030:SF4">
    <property type="entry name" value="BUB1 KINASE, ISOFORM A-RELATED"/>
    <property type="match status" value="1"/>
</dbReference>
<evidence type="ECO:0000256" key="4">
    <source>
        <dbReference type="ARBA" id="ARBA00023328"/>
    </source>
</evidence>
<dbReference type="GO" id="GO:0000776">
    <property type="term" value="C:kinetochore"/>
    <property type="evidence" value="ECO:0007669"/>
    <property type="project" value="UniProtKB-KW"/>
</dbReference>
<organism evidence="6 7">
    <name type="scientific">Artemisia annua</name>
    <name type="common">Sweet wormwood</name>
    <dbReference type="NCBI Taxonomy" id="35608"/>
    <lineage>
        <taxon>Eukaryota</taxon>
        <taxon>Viridiplantae</taxon>
        <taxon>Streptophyta</taxon>
        <taxon>Embryophyta</taxon>
        <taxon>Tracheophyta</taxon>
        <taxon>Spermatophyta</taxon>
        <taxon>Magnoliopsida</taxon>
        <taxon>eudicotyledons</taxon>
        <taxon>Gunneridae</taxon>
        <taxon>Pentapetalae</taxon>
        <taxon>asterids</taxon>
        <taxon>campanulids</taxon>
        <taxon>Asterales</taxon>
        <taxon>Asteraceae</taxon>
        <taxon>Asteroideae</taxon>
        <taxon>Anthemideae</taxon>
        <taxon>Artemisiinae</taxon>
        <taxon>Artemisia</taxon>
    </lineage>
</organism>
<dbReference type="InterPro" id="IPR011009">
    <property type="entry name" value="Kinase-like_dom_sf"/>
</dbReference>
<dbReference type="Proteomes" id="UP000245207">
    <property type="component" value="Unassembled WGS sequence"/>
</dbReference>
<evidence type="ECO:0000256" key="2">
    <source>
        <dbReference type="ARBA" id="ARBA00022454"/>
    </source>
</evidence>
<sequence length="691" mass="79150">MCLILDTSLSQNMIEGESDSSCVNPWSISVVKKILQNMNAQISEYKGYHASSKCYSGAVALSSLQKSSRNKVIEMGGDTYQITGCAGKGGFAQVYKACVNSKKDEVVALKIQKPPFPWEFYMYRQLDLRIPENERSCFGYAHRLHLYSDYSIIVTNFLAHKTLLDAINSCGVTQGSMDEVLCIYYTIEMLSMLETLHRNGIIHGDFKPDNLLIRHARDDLTEDGFRDRSGSWRQQGLCLVDWGRGIDLEQFPKKIKFNGDCRTSGFRCIQMQENKPWTYQVDTYGLCGIVHVMLHNDWMEVEKKTTFDGGYSFQPKLPFKRNAQPIGRLKKAHTNFLERMCLILDTSLSQNMGYHASSKCYSGAVALSSLQKSSRNKVIEMGGDTYQITGCAGKGGFAQVYKACVNSKKDEVVALKIQKPPFPWEFYMYRQLDLRIPENERSCFGYAHRLHLYSDYSIIVTNFLAHKTLLDAINSCGVTQGSMDEVLCIYYTIEMLSMLETLHRNGIIHGDFKPDNLLIRHARDDLTEDGFRDRSGSWRQQGLCLVDWGRGIDLEQFPKKIKFNGDCRTSGFRCIQMQENKPWTYQVDTYGLCGIVHVMLHNDWMEVEKKTTFDGGYSFQPKLPFKRYQKVELWKKLFADLLNNDIHEEDEHLKMLGNLRSSFQDYMCSTPHLIKQLKQSLAKQRISLGSS</sequence>
<keyword evidence="6" id="KW-0418">Kinase</keyword>
<accession>A0A2U1KSS6</accession>
<keyword evidence="2" id="KW-0158">Chromosome</keyword>
<evidence type="ECO:0000256" key="3">
    <source>
        <dbReference type="ARBA" id="ARBA00022838"/>
    </source>
</evidence>
<keyword evidence="6" id="KW-0808">Transferase</keyword>
<dbReference type="Pfam" id="PF00069">
    <property type="entry name" value="Pkinase"/>
    <property type="match status" value="2"/>
</dbReference>
<dbReference type="SMART" id="SM00220">
    <property type="entry name" value="S_TKc"/>
    <property type="match status" value="1"/>
</dbReference>
<dbReference type="PROSITE" id="PS50011">
    <property type="entry name" value="PROTEIN_KINASE_DOM"/>
    <property type="match status" value="2"/>
</dbReference>
<name>A0A2U1KSS6_ARTAN</name>
<keyword evidence="4" id="KW-0137">Centromere</keyword>
<feature type="domain" description="Protein kinase" evidence="5">
    <location>
        <begin position="80"/>
        <end position="387"/>
    </location>
</feature>
<dbReference type="GO" id="GO:0032991">
    <property type="term" value="C:protein-containing complex"/>
    <property type="evidence" value="ECO:0007669"/>
    <property type="project" value="UniProtKB-ARBA"/>
</dbReference>
<proteinExistence type="predicted"/>
<dbReference type="STRING" id="35608.A0A2U1KSS6"/>
<dbReference type="GO" id="GO:0007094">
    <property type="term" value="P:mitotic spindle assembly checkpoint signaling"/>
    <property type="evidence" value="ECO:0007669"/>
    <property type="project" value="InterPro"/>
</dbReference>
<dbReference type="InterPro" id="IPR008271">
    <property type="entry name" value="Ser/Thr_kinase_AS"/>
</dbReference>
<gene>
    <name evidence="6" type="ORF">CTI12_AA568940</name>
</gene>
<dbReference type="PROSITE" id="PS00108">
    <property type="entry name" value="PROTEIN_KINASE_ST"/>
    <property type="match status" value="2"/>
</dbReference>
<dbReference type="AlphaFoldDB" id="A0A2U1KSS6"/>
<evidence type="ECO:0000256" key="1">
    <source>
        <dbReference type="ARBA" id="ARBA00004629"/>
    </source>
</evidence>
<evidence type="ECO:0000313" key="6">
    <source>
        <dbReference type="EMBL" id="PWA39773.1"/>
    </source>
</evidence>
<comment type="caution">
    <text evidence="6">The sequence shown here is derived from an EMBL/GenBank/DDBJ whole genome shotgun (WGS) entry which is preliminary data.</text>
</comment>
<dbReference type="EMBL" id="PKPP01014347">
    <property type="protein sequence ID" value="PWA39773.1"/>
    <property type="molecule type" value="Genomic_DNA"/>
</dbReference>
<dbReference type="GO" id="GO:0051754">
    <property type="term" value="P:meiotic sister chromatid cohesion, centromeric"/>
    <property type="evidence" value="ECO:0007669"/>
    <property type="project" value="TreeGrafter"/>
</dbReference>
<dbReference type="OrthoDB" id="248495at2759"/>
<dbReference type="InterPro" id="IPR000719">
    <property type="entry name" value="Prot_kinase_dom"/>
</dbReference>
<reference evidence="6 7" key="1">
    <citation type="journal article" date="2018" name="Mol. Plant">
        <title>The genome of Artemisia annua provides insight into the evolution of Asteraceae family and artemisinin biosynthesis.</title>
        <authorList>
            <person name="Shen Q."/>
            <person name="Zhang L."/>
            <person name="Liao Z."/>
            <person name="Wang S."/>
            <person name="Yan T."/>
            <person name="Shi P."/>
            <person name="Liu M."/>
            <person name="Fu X."/>
            <person name="Pan Q."/>
            <person name="Wang Y."/>
            <person name="Lv Z."/>
            <person name="Lu X."/>
            <person name="Zhang F."/>
            <person name="Jiang W."/>
            <person name="Ma Y."/>
            <person name="Chen M."/>
            <person name="Hao X."/>
            <person name="Li L."/>
            <person name="Tang Y."/>
            <person name="Lv G."/>
            <person name="Zhou Y."/>
            <person name="Sun X."/>
            <person name="Brodelius P.E."/>
            <person name="Rose J.K.C."/>
            <person name="Tang K."/>
        </authorList>
    </citation>
    <scope>NUCLEOTIDE SEQUENCE [LARGE SCALE GENOMIC DNA]</scope>
    <source>
        <strain evidence="7">cv. Huhao1</strain>
        <tissue evidence="6">Leaf</tissue>
    </source>
</reference>
<keyword evidence="7" id="KW-1185">Reference proteome</keyword>